<comment type="caution">
    <text evidence="2">The sequence shown here is derived from an EMBL/GenBank/DDBJ whole genome shotgun (WGS) entry which is preliminary data.</text>
</comment>
<dbReference type="EMBL" id="BMNY01000001">
    <property type="protein sequence ID" value="GGM67671.1"/>
    <property type="molecule type" value="Genomic_DNA"/>
</dbReference>
<dbReference type="Pfam" id="PF04055">
    <property type="entry name" value="Radical_SAM"/>
    <property type="match status" value="1"/>
</dbReference>
<evidence type="ECO:0000313" key="3">
    <source>
        <dbReference type="Proteomes" id="UP000632195"/>
    </source>
</evidence>
<evidence type="ECO:0000259" key="1">
    <source>
        <dbReference type="Pfam" id="PF04055"/>
    </source>
</evidence>
<keyword evidence="3" id="KW-1185">Reference proteome</keyword>
<name>A0AA37BQ01_9ARCH</name>
<dbReference type="SFLD" id="SFLDG01082">
    <property type="entry name" value="B12-binding_domain_containing"/>
    <property type="match status" value="1"/>
</dbReference>
<dbReference type="GO" id="GO:0003824">
    <property type="term" value="F:catalytic activity"/>
    <property type="evidence" value="ECO:0007669"/>
    <property type="project" value="InterPro"/>
</dbReference>
<evidence type="ECO:0000313" key="2">
    <source>
        <dbReference type="EMBL" id="GGM67671.1"/>
    </source>
</evidence>
<feature type="domain" description="Radical SAM core" evidence="1">
    <location>
        <begin position="247"/>
        <end position="433"/>
    </location>
</feature>
<proteinExistence type="predicted"/>
<dbReference type="PANTHER" id="PTHR42731:SF4">
    <property type="entry name" value="RADICAL SAM DOMAIN PROTEIN"/>
    <property type="match status" value="1"/>
</dbReference>
<dbReference type="InterPro" id="IPR007197">
    <property type="entry name" value="rSAM"/>
</dbReference>
<dbReference type="InterPro" id="IPR058240">
    <property type="entry name" value="rSAM_sf"/>
</dbReference>
<dbReference type="GO" id="GO:0051536">
    <property type="term" value="F:iron-sulfur cluster binding"/>
    <property type="evidence" value="ECO:0007669"/>
    <property type="project" value="InterPro"/>
</dbReference>
<protein>
    <submittedName>
        <fullName evidence="2">Radical SAM protein</fullName>
    </submittedName>
</protein>
<gene>
    <name evidence="2" type="ORF">GCM10007108_02120</name>
</gene>
<dbReference type="SFLD" id="SFLDS00029">
    <property type="entry name" value="Radical_SAM"/>
    <property type="match status" value="1"/>
</dbReference>
<dbReference type="AlphaFoldDB" id="A0AA37BQ01"/>
<organism evidence="2 3">
    <name type="scientific">Thermogymnomonas acidicola</name>
    <dbReference type="NCBI Taxonomy" id="399579"/>
    <lineage>
        <taxon>Archaea</taxon>
        <taxon>Methanobacteriati</taxon>
        <taxon>Thermoplasmatota</taxon>
        <taxon>Thermoplasmata</taxon>
        <taxon>Thermoplasmatales</taxon>
        <taxon>Thermogymnomonas</taxon>
    </lineage>
</organism>
<dbReference type="Gene3D" id="3.80.30.20">
    <property type="entry name" value="tm_1862 like domain"/>
    <property type="match status" value="1"/>
</dbReference>
<sequence length="560" mass="62943">MTRFVLVSDSTLSYEYRNFPLLDFLPCAPGNAVPASIYRFLKGPAPPAKPNGEAVYAPYAIRKLEASLLRKFKREEVVVAHEDYLQNFIKDDTEIIAVSTMDPLGLGPTTMSYYALFGGELNAWVKKEWDALMAKINAIRQGKKAKLVVGGPGVWEFAILRDEVEKNHIDYIFQGEADDVAPLLFEQIAEDSIDTSVFFNGYWTYDENFRKVMKKDPVFLARGFSLKAYPKLEEIPSIVEPSMKGMVEVMRGCGVGCDFCEVTLRPLRYYPLEKIVEEIKVNLRGGNTNAWLHSDEIFGYKHGPMFEPNEEALLELFQTVLSVPGVTSSNPTHGRISIPAGYPEMMAKLSKVLRAGPRNWIGVQTGVETGSEELAKKHMPNKTLPLRIGPDGSWQEIVWEGVFVETRNYWRPAFTIQVGQEGETPEDLWDTIALTNRLSNSFVDGRPFEFTITPLLNVPLGRIKSRKLNTDMLNADQLAVYYASYRHLAKMAARDGYRDATGSFLARMGTGTIISFGGYVMMKFVEHLARKKGVDIEKVKHYGVEGVKEITSRAVLSRAL</sequence>
<dbReference type="PANTHER" id="PTHR42731">
    <property type="entry name" value="SLL1084 PROTEIN"/>
    <property type="match status" value="1"/>
</dbReference>
<reference evidence="2" key="1">
    <citation type="journal article" date="2014" name="Int. J. Syst. Evol. Microbiol.">
        <title>Complete genome sequence of Corynebacterium casei LMG S-19264T (=DSM 44701T), isolated from a smear-ripened cheese.</title>
        <authorList>
            <consortium name="US DOE Joint Genome Institute (JGI-PGF)"/>
            <person name="Walter F."/>
            <person name="Albersmeier A."/>
            <person name="Kalinowski J."/>
            <person name="Ruckert C."/>
        </authorList>
    </citation>
    <scope>NUCLEOTIDE SEQUENCE</scope>
    <source>
        <strain evidence="2">JCM 13583</strain>
    </source>
</reference>
<reference evidence="2" key="2">
    <citation type="submission" date="2022-09" db="EMBL/GenBank/DDBJ databases">
        <authorList>
            <person name="Sun Q."/>
            <person name="Ohkuma M."/>
        </authorList>
    </citation>
    <scope>NUCLEOTIDE SEQUENCE</scope>
    <source>
        <strain evidence="2">JCM 13583</strain>
    </source>
</reference>
<dbReference type="SUPFAM" id="SSF102114">
    <property type="entry name" value="Radical SAM enzymes"/>
    <property type="match status" value="1"/>
</dbReference>
<dbReference type="Proteomes" id="UP000632195">
    <property type="component" value="Unassembled WGS sequence"/>
</dbReference>
<accession>A0AA37BQ01</accession>
<dbReference type="InterPro" id="IPR023404">
    <property type="entry name" value="rSAM_horseshoe"/>
</dbReference>